<dbReference type="Gene3D" id="2.40.70.10">
    <property type="entry name" value="Acid Proteases"/>
    <property type="match status" value="1"/>
</dbReference>
<evidence type="ECO:0000256" key="1">
    <source>
        <dbReference type="SAM" id="MobiDB-lite"/>
    </source>
</evidence>
<comment type="caution">
    <text evidence="2">The sequence shown here is derived from an EMBL/GenBank/DDBJ whole genome shotgun (WGS) entry which is preliminary data.</text>
</comment>
<dbReference type="GO" id="GO:0004190">
    <property type="term" value="F:aspartic-type endopeptidase activity"/>
    <property type="evidence" value="ECO:0007669"/>
    <property type="project" value="InterPro"/>
</dbReference>
<dbReference type="SUPFAM" id="SSF50630">
    <property type="entry name" value="Acid proteases"/>
    <property type="match status" value="1"/>
</dbReference>
<dbReference type="InterPro" id="IPR021109">
    <property type="entry name" value="Peptidase_aspartic_dom_sf"/>
</dbReference>
<proteinExistence type="predicted"/>
<dbReference type="CDD" id="cd00303">
    <property type="entry name" value="retropepsin_like"/>
    <property type="match status" value="1"/>
</dbReference>
<dbReference type="InterPro" id="IPR032567">
    <property type="entry name" value="RTL1-rel"/>
</dbReference>
<dbReference type="Pfam" id="PF08284">
    <property type="entry name" value="RVP_2"/>
    <property type="match status" value="1"/>
</dbReference>
<dbReference type="GO" id="GO:0006508">
    <property type="term" value="P:proteolysis"/>
    <property type="evidence" value="ECO:0007669"/>
    <property type="project" value="InterPro"/>
</dbReference>
<name>A0AAV0BYC8_9ASTE</name>
<protein>
    <submittedName>
        <fullName evidence="2">Uncharacterized protein</fullName>
    </submittedName>
</protein>
<dbReference type="Proteomes" id="UP001152523">
    <property type="component" value="Unassembled WGS sequence"/>
</dbReference>
<dbReference type="AlphaFoldDB" id="A0AAV0BYC8"/>
<evidence type="ECO:0000313" key="2">
    <source>
        <dbReference type="EMBL" id="CAH9056584.1"/>
    </source>
</evidence>
<keyword evidence="3" id="KW-1185">Reference proteome</keyword>
<dbReference type="PROSITE" id="PS00141">
    <property type="entry name" value="ASP_PROTEASE"/>
    <property type="match status" value="1"/>
</dbReference>
<reference evidence="2" key="1">
    <citation type="submission" date="2022-07" db="EMBL/GenBank/DDBJ databases">
        <authorList>
            <person name="Macas J."/>
            <person name="Novak P."/>
            <person name="Neumann P."/>
        </authorList>
    </citation>
    <scope>NUCLEOTIDE SEQUENCE</scope>
</reference>
<organism evidence="2 3">
    <name type="scientific">Cuscuta epithymum</name>
    <dbReference type="NCBI Taxonomy" id="186058"/>
    <lineage>
        <taxon>Eukaryota</taxon>
        <taxon>Viridiplantae</taxon>
        <taxon>Streptophyta</taxon>
        <taxon>Embryophyta</taxon>
        <taxon>Tracheophyta</taxon>
        <taxon>Spermatophyta</taxon>
        <taxon>Magnoliopsida</taxon>
        <taxon>eudicotyledons</taxon>
        <taxon>Gunneridae</taxon>
        <taxon>Pentapetalae</taxon>
        <taxon>asterids</taxon>
        <taxon>lamiids</taxon>
        <taxon>Solanales</taxon>
        <taxon>Convolvulaceae</taxon>
        <taxon>Cuscuteae</taxon>
        <taxon>Cuscuta</taxon>
        <taxon>Cuscuta subgen. Cuscuta</taxon>
    </lineage>
</organism>
<dbReference type="EMBL" id="CAMAPF010000006">
    <property type="protein sequence ID" value="CAH9056584.1"/>
    <property type="molecule type" value="Genomic_DNA"/>
</dbReference>
<gene>
    <name evidence="2" type="ORF">CEPIT_LOCUS983</name>
</gene>
<feature type="compositionally biased region" description="Polar residues" evidence="1">
    <location>
        <begin position="30"/>
        <end position="52"/>
    </location>
</feature>
<accession>A0AAV0BYC8</accession>
<dbReference type="PANTHER" id="PTHR15503:SF22">
    <property type="entry name" value="TRANSPOSON TY3-I GAG POLYPROTEIN"/>
    <property type="match status" value="1"/>
</dbReference>
<dbReference type="InterPro" id="IPR001969">
    <property type="entry name" value="Aspartic_peptidase_AS"/>
</dbReference>
<evidence type="ECO:0000313" key="3">
    <source>
        <dbReference type="Proteomes" id="UP001152523"/>
    </source>
</evidence>
<dbReference type="PANTHER" id="PTHR15503">
    <property type="entry name" value="LDOC1 RELATED"/>
    <property type="match status" value="1"/>
</dbReference>
<sequence>MDVALLIENKNNEVMIKKNKEEGKKRWNGKTGSENQQQNWGHSNKWRSNPNATPGYGNIIQESKPPDNAITQNVKHNGPRLSQSELLERSRKGLCFKCGEDWSKGHVCKMKNYRMMLVEQSEEESESEAESLEHGDDKTIPLELKTMQLSMLSKEGIPSLKTFKVKGKMKWPDGEQTVNVLIDSGASHNFISQELVEKGKIPYTAMLGYKVQIGNGECIPNCGKCAGVGLNVQGVEIQQTYYLIELGGTDVVLGMEWLAAIGDMEANFKDLIIKWKQQGDTCTIKGDSALNQMEVSLKTVVHISKQTGDGFLLCNEGQMSMLKQGQSTGGEWASVIAEFPEVFTSQLKFPPGRDCDHAINIKEGARISNWRPYGRTYNYSKEDIREPFSTGDSGPWLLSSGNGKNNYAETGERKMVSNDVTSGSFCLQPLFRFAVQEVIMKFQHVLKLMVPLLGKYWEGRGERWKWKWKMADSSYPP</sequence>
<feature type="region of interest" description="Disordered" evidence="1">
    <location>
        <begin position="19"/>
        <end position="67"/>
    </location>
</feature>